<accession>A0A6A0ADK9</accession>
<name>A0A6A0ADK9_HAELA</name>
<dbReference type="EMBL" id="BLLF01005267">
    <property type="protein sequence ID" value="GFH30980.1"/>
    <property type="molecule type" value="Genomic_DNA"/>
</dbReference>
<proteinExistence type="predicted"/>
<organism evidence="1 2">
    <name type="scientific">Haematococcus lacustris</name>
    <name type="common">Green alga</name>
    <name type="synonym">Haematococcus pluvialis</name>
    <dbReference type="NCBI Taxonomy" id="44745"/>
    <lineage>
        <taxon>Eukaryota</taxon>
        <taxon>Viridiplantae</taxon>
        <taxon>Chlorophyta</taxon>
        <taxon>core chlorophytes</taxon>
        <taxon>Chlorophyceae</taxon>
        <taxon>CS clade</taxon>
        <taxon>Chlamydomonadales</taxon>
        <taxon>Haematococcaceae</taxon>
        <taxon>Haematococcus</taxon>
    </lineage>
</organism>
<evidence type="ECO:0000313" key="2">
    <source>
        <dbReference type="Proteomes" id="UP000485058"/>
    </source>
</evidence>
<keyword evidence="2" id="KW-1185">Reference proteome</keyword>
<protein>
    <submittedName>
        <fullName evidence="1">Uncharacterized protein</fullName>
    </submittedName>
</protein>
<sequence length="50" mass="5168">MEVQEGIIAAPPKVHKELLRAVQVVQDSRNIATASAGTDAVTAAVQQALA</sequence>
<reference evidence="1 2" key="1">
    <citation type="submission" date="2020-02" db="EMBL/GenBank/DDBJ databases">
        <title>Draft genome sequence of Haematococcus lacustris strain NIES-144.</title>
        <authorList>
            <person name="Morimoto D."/>
            <person name="Nakagawa S."/>
            <person name="Yoshida T."/>
            <person name="Sawayama S."/>
        </authorList>
    </citation>
    <scope>NUCLEOTIDE SEQUENCE [LARGE SCALE GENOMIC DNA]</scope>
    <source>
        <strain evidence="1 2">NIES-144</strain>
    </source>
</reference>
<comment type="caution">
    <text evidence="1">The sequence shown here is derived from an EMBL/GenBank/DDBJ whole genome shotgun (WGS) entry which is preliminary data.</text>
</comment>
<dbReference type="Proteomes" id="UP000485058">
    <property type="component" value="Unassembled WGS sequence"/>
</dbReference>
<dbReference type="AlphaFoldDB" id="A0A6A0ADK9"/>
<evidence type="ECO:0000313" key="1">
    <source>
        <dbReference type="EMBL" id="GFH30980.1"/>
    </source>
</evidence>
<gene>
    <name evidence="1" type="ORF">HaLaN_29921</name>
</gene>